<protein>
    <submittedName>
        <fullName evidence="1">Uncharacterized protein</fullName>
    </submittedName>
</protein>
<proteinExistence type="predicted"/>
<sequence length="88" mass="10074">MIPSHTQKELRIATGEEIPLILNEIDKPGCDSYILRQGSCNKYTIFQRLLEWCDNPELVRNVPLIFVRDITHKEGALRLGVLVQLKTA</sequence>
<organism evidence="1 2">
    <name type="scientific">Sphenostylis stenocarpa</name>
    <dbReference type="NCBI Taxonomy" id="92480"/>
    <lineage>
        <taxon>Eukaryota</taxon>
        <taxon>Viridiplantae</taxon>
        <taxon>Streptophyta</taxon>
        <taxon>Embryophyta</taxon>
        <taxon>Tracheophyta</taxon>
        <taxon>Spermatophyta</taxon>
        <taxon>Magnoliopsida</taxon>
        <taxon>eudicotyledons</taxon>
        <taxon>Gunneridae</taxon>
        <taxon>Pentapetalae</taxon>
        <taxon>rosids</taxon>
        <taxon>fabids</taxon>
        <taxon>Fabales</taxon>
        <taxon>Fabaceae</taxon>
        <taxon>Papilionoideae</taxon>
        <taxon>50 kb inversion clade</taxon>
        <taxon>NPAAA clade</taxon>
        <taxon>indigoferoid/millettioid clade</taxon>
        <taxon>Phaseoleae</taxon>
        <taxon>Sphenostylis</taxon>
    </lineage>
</organism>
<gene>
    <name evidence="1" type="ORF">AYBTSS11_LOCUS21516</name>
</gene>
<accession>A0AA86SRS7</accession>
<name>A0AA86SRS7_9FABA</name>
<dbReference type="EMBL" id="OY731404">
    <property type="protein sequence ID" value="CAJ1968071.1"/>
    <property type="molecule type" value="Genomic_DNA"/>
</dbReference>
<keyword evidence="2" id="KW-1185">Reference proteome</keyword>
<dbReference type="AlphaFoldDB" id="A0AA86SRS7"/>
<reference evidence="1" key="1">
    <citation type="submission" date="2023-10" db="EMBL/GenBank/DDBJ databases">
        <authorList>
            <person name="Domelevo Entfellner J.-B."/>
        </authorList>
    </citation>
    <scope>NUCLEOTIDE SEQUENCE</scope>
</reference>
<dbReference type="Proteomes" id="UP001189624">
    <property type="component" value="Chromosome 7"/>
</dbReference>
<evidence type="ECO:0000313" key="1">
    <source>
        <dbReference type="EMBL" id="CAJ1968071.1"/>
    </source>
</evidence>
<evidence type="ECO:0000313" key="2">
    <source>
        <dbReference type="Proteomes" id="UP001189624"/>
    </source>
</evidence>
<dbReference type="Gramene" id="rna-AYBTSS11_LOCUS21516">
    <property type="protein sequence ID" value="CAJ1968071.1"/>
    <property type="gene ID" value="gene-AYBTSS11_LOCUS21516"/>
</dbReference>